<accession>A0AAX3ERN6</accession>
<keyword evidence="1" id="KW-0614">Plasmid</keyword>
<gene>
    <name evidence="1" type="ORF">NL394_23130</name>
</gene>
<proteinExistence type="predicted"/>
<evidence type="ECO:0000313" key="2">
    <source>
        <dbReference type="Proteomes" id="UP001163293"/>
    </source>
</evidence>
<reference evidence="1" key="1">
    <citation type="submission" date="2022-07" db="EMBL/GenBank/DDBJ databases">
        <authorList>
            <person name="Wu T."/>
        </authorList>
    </citation>
    <scope>NUCLEOTIDE SEQUENCE</scope>
    <source>
        <strain evidence="1">SD-1</strain>
        <plasmid evidence="1">unnamed3</plasmid>
    </source>
</reference>
<dbReference type="AlphaFoldDB" id="A0AAX3ERN6"/>
<evidence type="ECO:0000313" key="1">
    <source>
        <dbReference type="EMBL" id="UYW00105.1"/>
    </source>
</evidence>
<dbReference type="Proteomes" id="UP001163293">
    <property type="component" value="Plasmid unnamed3"/>
</dbReference>
<dbReference type="EMBL" id="CP101188">
    <property type="protein sequence ID" value="UYW00105.1"/>
    <property type="molecule type" value="Genomic_DNA"/>
</dbReference>
<protein>
    <recommendedName>
        <fullName evidence="3">Replication protein</fullName>
    </recommendedName>
</protein>
<name>A0AAX3ERN6_PAEUR</name>
<evidence type="ECO:0008006" key="3">
    <source>
        <dbReference type="Google" id="ProtNLM"/>
    </source>
</evidence>
<sequence length="449" mass="50341">MVPDPARASTHVPARVVPCGEQGKATPRIPGYVAVQGLPGVWKQRDHALLGEHSKRTEAPRRLNRMVERNEENVLRAVPEGSCALTTDFDWLEAIRQHPKLTWRRSDFRRNLLAVATLLLLGFDFNSHTVTPGNAYLLASAGIGQGTLGRIKRWLMRHGFLAIVAGGRSAIYTPRNCSGETNLFKAGEREERMADRAVYVLCRPATEEELARFGEEEVQRMESKCKLDPLLGMFGLAVDINGNPNLPKGKSAPKSIKAWASPTLKSYFEAATKWVADVTAARTDLQWPADKTTSANDEATRDFNELQAARTVQWNSPPLRKLRSRHLARILAPFFRAGYTPNDVLHALDTKPDGTEHRHDGFHGALNLPALLQSRLNHWRVNGRPVYSRRQRALQRSEAAKAQARAEAQRIQQQTAERRSDTVRASWRTRFADDYQKGLQEAAARGTTR</sequence>
<geneLocation type="plasmid" evidence="1 2">
    <name>unnamed3</name>
</geneLocation>
<keyword evidence="2" id="KW-1185">Reference proteome</keyword>
<organism evidence="1 2">
    <name type="scientific">Paenarthrobacter ureafaciens</name>
    <dbReference type="NCBI Taxonomy" id="37931"/>
    <lineage>
        <taxon>Bacteria</taxon>
        <taxon>Bacillati</taxon>
        <taxon>Actinomycetota</taxon>
        <taxon>Actinomycetes</taxon>
        <taxon>Micrococcales</taxon>
        <taxon>Micrococcaceae</taxon>
        <taxon>Paenarthrobacter</taxon>
    </lineage>
</organism>